<feature type="non-terminal residue" evidence="13">
    <location>
        <position position="1"/>
    </location>
</feature>
<keyword evidence="4 12" id="KW-0812">Transmembrane</keyword>
<dbReference type="RefSeq" id="XP_625709.1">
    <property type="nucleotide sequence ID" value="XM_625709.1"/>
</dbReference>
<evidence type="ECO:0000256" key="8">
    <source>
        <dbReference type="ARBA" id="ARBA00022927"/>
    </source>
</evidence>
<dbReference type="SUPFAM" id="SSF50978">
    <property type="entry name" value="WD40 repeat-like"/>
    <property type="match status" value="1"/>
</dbReference>
<keyword evidence="2" id="KW-0813">Transport</keyword>
<dbReference type="Proteomes" id="UP000006726">
    <property type="component" value="Chromosome 4"/>
</dbReference>
<dbReference type="GO" id="GO:0006888">
    <property type="term" value="P:endoplasmic reticulum to Golgi vesicle-mediated transport"/>
    <property type="evidence" value="ECO:0007669"/>
    <property type="project" value="TreeGrafter"/>
</dbReference>
<feature type="repeat" description="WD" evidence="11">
    <location>
        <begin position="139"/>
        <end position="161"/>
    </location>
</feature>
<sequence>SNIMPIYYADYPIFGLCCTRDSIILSGGGGGKDYGIEDQIELYELKDCEVECQKLNANDKISAESSLMLKYIYNTTKQNGVLDSMCFNNKLNLVAGGIRDCCILFYIEEEKQGKSIRMYLQFQTVWDGNKKGKQNVCRFSKNGEFLITGGTDNIVRVWKLNIDSENPREIIPLEMKELHGHENEILDLDISPDNKFIISTNRNGTIIVHEYNSGDIFKKFTIPMKNGNYLVRQCRFIENGRLNSPRRQKNNDRQQYIVSMLLHEIRGSSFMTVWNMKISKENSNENPNNRILFAQIASNLICDKPSSVLVVSDDYKLLAVGTNTGLIKIFKNNLTELTLLKEGIFHELPVTGLQFFNSNEYIISAGADYSISVLEIKSRKNSAKSNNKQMNIAKSNQNGGMFGFGLNIIKYTLLTIFIIMFITTFINYSIEIGVNIQSSIRDGDQSTEL</sequence>
<dbReference type="Pfam" id="PF00400">
    <property type="entry name" value="WD40"/>
    <property type="match status" value="2"/>
</dbReference>
<dbReference type="EMBL" id="AAEE01000009">
    <property type="protein sequence ID" value="EAK87720.1"/>
    <property type="molecule type" value="Genomic_DNA"/>
</dbReference>
<keyword evidence="10 12" id="KW-0472">Membrane</keyword>
<comment type="caution">
    <text evidence="13">The sequence shown here is derived from an EMBL/GenBank/DDBJ whole genome shotgun (WGS) entry which is preliminary data.</text>
</comment>
<evidence type="ECO:0000256" key="5">
    <source>
        <dbReference type="ARBA" id="ARBA00022737"/>
    </source>
</evidence>
<dbReference type="InterPro" id="IPR001680">
    <property type="entry name" value="WD40_rpt"/>
</dbReference>
<dbReference type="STRING" id="353152.Q5CQD9"/>
<evidence type="ECO:0000256" key="4">
    <source>
        <dbReference type="ARBA" id="ARBA00022692"/>
    </source>
</evidence>
<dbReference type="GO" id="GO:0003400">
    <property type="term" value="P:regulation of COPII vesicle coating"/>
    <property type="evidence" value="ECO:0007669"/>
    <property type="project" value="TreeGrafter"/>
</dbReference>
<name>Q5CQD9_CRYPI</name>
<dbReference type="GO" id="GO:0005789">
    <property type="term" value="C:endoplasmic reticulum membrane"/>
    <property type="evidence" value="ECO:0007669"/>
    <property type="project" value="UniProtKB-SubCell"/>
</dbReference>
<dbReference type="InterPro" id="IPR045260">
    <property type="entry name" value="Sec12-like"/>
</dbReference>
<dbReference type="InterPro" id="IPR015943">
    <property type="entry name" value="WD40/YVTN_repeat-like_dom_sf"/>
</dbReference>
<evidence type="ECO:0000256" key="3">
    <source>
        <dbReference type="ARBA" id="ARBA00022574"/>
    </source>
</evidence>
<evidence type="ECO:0000256" key="12">
    <source>
        <dbReference type="SAM" id="Phobius"/>
    </source>
</evidence>
<evidence type="ECO:0000313" key="13">
    <source>
        <dbReference type="EMBL" id="EAK87720.1"/>
    </source>
</evidence>
<dbReference type="GO" id="GO:0005085">
    <property type="term" value="F:guanyl-nucleotide exchange factor activity"/>
    <property type="evidence" value="ECO:0007669"/>
    <property type="project" value="InterPro"/>
</dbReference>
<comment type="subcellular location">
    <subcellularLocation>
        <location evidence="1">Endoplasmic reticulum membrane</location>
        <topology evidence="1">Single-pass membrane protein</topology>
    </subcellularLocation>
</comment>
<evidence type="ECO:0000256" key="9">
    <source>
        <dbReference type="ARBA" id="ARBA00022989"/>
    </source>
</evidence>
<keyword evidence="6" id="KW-0256">Endoplasmic reticulum</keyword>
<keyword evidence="5" id="KW-0677">Repeat</keyword>
<organism evidence="13 14">
    <name type="scientific">Cryptosporidium parvum (strain Iowa II)</name>
    <dbReference type="NCBI Taxonomy" id="353152"/>
    <lineage>
        <taxon>Eukaryota</taxon>
        <taxon>Sar</taxon>
        <taxon>Alveolata</taxon>
        <taxon>Apicomplexa</taxon>
        <taxon>Conoidasida</taxon>
        <taxon>Coccidia</taxon>
        <taxon>Eucoccidiorida</taxon>
        <taxon>Eimeriorina</taxon>
        <taxon>Cryptosporidiidae</taxon>
        <taxon>Cryptosporidium</taxon>
    </lineage>
</organism>
<dbReference type="OrthoDB" id="2013972at2759"/>
<accession>Q5CQD9</accession>
<evidence type="ECO:0000256" key="1">
    <source>
        <dbReference type="ARBA" id="ARBA00004389"/>
    </source>
</evidence>
<dbReference type="AlphaFoldDB" id="Q5CQD9"/>
<keyword evidence="3 11" id="KW-0853">WD repeat</keyword>
<keyword evidence="9 12" id="KW-1133">Transmembrane helix</keyword>
<dbReference type="KEGG" id="cpv:cgd4_1120"/>
<dbReference type="PROSITE" id="PS50082">
    <property type="entry name" value="WD_REPEATS_2"/>
    <property type="match status" value="2"/>
</dbReference>
<feature type="repeat" description="WD" evidence="11">
    <location>
        <begin position="178"/>
        <end position="219"/>
    </location>
</feature>
<dbReference type="OMA" id="DDRPCCN"/>
<dbReference type="GeneID" id="3372620"/>
<reference evidence="13 14" key="1">
    <citation type="journal article" date="2004" name="Science">
        <title>Complete genome sequence of the apicomplexan, Cryptosporidium parvum.</title>
        <authorList>
            <person name="Abrahamsen M.S."/>
            <person name="Templeton T.J."/>
            <person name="Enomoto S."/>
            <person name="Abrahante J.E."/>
            <person name="Zhu G."/>
            <person name="Lancto C.A."/>
            <person name="Deng M."/>
            <person name="Liu C."/>
            <person name="Widmer G."/>
            <person name="Tzipori S."/>
            <person name="Buck G.A."/>
            <person name="Xu P."/>
            <person name="Bankier A.T."/>
            <person name="Dear P.H."/>
            <person name="Konfortov B.A."/>
            <person name="Spriggs H.F."/>
            <person name="Iyer L."/>
            <person name="Anantharaman V."/>
            <person name="Aravind L."/>
            <person name="Kapur V."/>
        </authorList>
    </citation>
    <scope>NUCLEOTIDE SEQUENCE [LARGE SCALE GENOMIC DNA]</scope>
    <source>
        <strain evidence="14">Iowa II</strain>
    </source>
</reference>
<evidence type="ECO:0000256" key="11">
    <source>
        <dbReference type="PROSITE-ProRule" id="PRU00221"/>
    </source>
</evidence>
<feature type="transmembrane region" description="Helical" evidence="12">
    <location>
        <begin position="411"/>
        <end position="430"/>
    </location>
</feature>
<keyword evidence="7" id="KW-0931">ER-Golgi transport</keyword>
<protein>
    <submittedName>
        <fullName evidence="13">WD40 repeat containing protein that has a transmembrane region at the C-terminus</fullName>
    </submittedName>
</protein>
<keyword evidence="8" id="KW-0653">Protein transport</keyword>
<dbReference type="SMART" id="SM00320">
    <property type="entry name" value="WD40"/>
    <property type="match status" value="4"/>
</dbReference>
<evidence type="ECO:0000256" key="6">
    <source>
        <dbReference type="ARBA" id="ARBA00022824"/>
    </source>
</evidence>
<gene>
    <name evidence="13" type="ORF">cgd4_1120</name>
</gene>
<keyword evidence="14" id="KW-1185">Reference proteome</keyword>
<evidence type="ECO:0000256" key="10">
    <source>
        <dbReference type="ARBA" id="ARBA00023136"/>
    </source>
</evidence>
<evidence type="ECO:0000256" key="7">
    <source>
        <dbReference type="ARBA" id="ARBA00022892"/>
    </source>
</evidence>
<dbReference type="PANTHER" id="PTHR23284:SF0">
    <property type="entry name" value="PROLACTIN REGULATORY ELEMENT-BINDING PROTEIN"/>
    <property type="match status" value="1"/>
</dbReference>
<dbReference type="InParanoid" id="Q5CQD9"/>
<proteinExistence type="predicted"/>
<dbReference type="PANTHER" id="PTHR23284">
    <property type="entry name" value="PROLACTIN REGULATORY ELEMENT BINDING PROTEIN"/>
    <property type="match status" value="1"/>
</dbReference>
<dbReference type="InterPro" id="IPR036322">
    <property type="entry name" value="WD40_repeat_dom_sf"/>
</dbReference>
<evidence type="ECO:0000256" key="2">
    <source>
        <dbReference type="ARBA" id="ARBA00022448"/>
    </source>
</evidence>
<evidence type="ECO:0000313" key="14">
    <source>
        <dbReference type="Proteomes" id="UP000006726"/>
    </source>
</evidence>
<dbReference type="GO" id="GO:0015031">
    <property type="term" value="P:protein transport"/>
    <property type="evidence" value="ECO:0007669"/>
    <property type="project" value="UniProtKB-KW"/>
</dbReference>
<dbReference type="Gene3D" id="2.130.10.10">
    <property type="entry name" value="YVTN repeat-like/Quinoprotein amine dehydrogenase"/>
    <property type="match status" value="1"/>
</dbReference>